<protein>
    <recommendedName>
        <fullName evidence="3">F-box domain-containing protein</fullName>
    </recommendedName>
</protein>
<evidence type="ECO:0000313" key="2">
    <source>
        <dbReference type="Proteomes" id="UP000298030"/>
    </source>
</evidence>
<dbReference type="AlphaFoldDB" id="A0A4Y7T6L6"/>
<comment type="caution">
    <text evidence="1">The sequence shown here is derived from an EMBL/GenBank/DDBJ whole genome shotgun (WGS) entry which is preliminary data.</text>
</comment>
<keyword evidence="2" id="KW-1185">Reference proteome</keyword>
<accession>A0A4Y7T6L6</accession>
<evidence type="ECO:0000313" key="1">
    <source>
        <dbReference type="EMBL" id="TEB29823.1"/>
    </source>
</evidence>
<gene>
    <name evidence="1" type="ORF">FA13DRAFT_1775137</name>
</gene>
<reference evidence="1 2" key="1">
    <citation type="journal article" date="2019" name="Nat. Ecol. Evol.">
        <title>Megaphylogeny resolves global patterns of mushroom evolution.</title>
        <authorList>
            <person name="Varga T."/>
            <person name="Krizsan K."/>
            <person name="Foldi C."/>
            <person name="Dima B."/>
            <person name="Sanchez-Garcia M."/>
            <person name="Sanchez-Ramirez S."/>
            <person name="Szollosi G.J."/>
            <person name="Szarkandi J.G."/>
            <person name="Papp V."/>
            <person name="Albert L."/>
            <person name="Andreopoulos W."/>
            <person name="Angelini C."/>
            <person name="Antonin V."/>
            <person name="Barry K.W."/>
            <person name="Bougher N.L."/>
            <person name="Buchanan P."/>
            <person name="Buyck B."/>
            <person name="Bense V."/>
            <person name="Catcheside P."/>
            <person name="Chovatia M."/>
            <person name="Cooper J."/>
            <person name="Damon W."/>
            <person name="Desjardin D."/>
            <person name="Finy P."/>
            <person name="Geml J."/>
            <person name="Haridas S."/>
            <person name="Hughes K."/>
            <person name="Justo A."/>
            <person name="Karasinski D."/>
            <person name="Kautmanova I."/>
            <person name="Kiss B."/>
            <person name="Kocsube S."/>
            <person name="Kotiranta H."/>
            <person name="LaButti K.M."/>
            <person name="Lechner B.E."/>
            <person name="Liimatainen K."/>
            <person name="Lipzen A."/>
            <person name="Lukacs Z."/>
            <person name="Mihaltcheva S."/>
            <person name="Morgado L.N."/>
            <person name="Niskanen T."/>
            <person name="Noordeloos M.E."/>
            <person name="Ohm R.A."/>
            <person name="Ortiz-Santana B."/>
            <person name="Ovrebo C."/>
            <person name="Racz N."/>
            <person name="Riley R."/>
            <person name="Savchenko A."/>
            <person name="Shiryaev A."/>
            <person name="Soop K."/>
            <person name="Spirin V."/>
            <person name="Szebenyi C."/>
            <person name="Tomsovsky M."/>
            <person name="Tulloss R.E."/>
            <person name="Uehling J."/>
            <person name="Grigoriev I.V."/>
            <person name="Vagvolgyi C."/>
            <person name="Papp T."/>
            <person name="Martin F.M."/>
            <person name="Miettinen O."/>
            <person name="Hibbett D.S."/>
            <person name="Nagy L.G."/>
        </authorList>
    </citation>
    <scope>NUCLEOTIDE SEQUENCE [LARGE SCALE GENOMIC DNA]</scope>
    <source>
        <strain evidence="1 2">FP101781</strain>
    </source>
</reference>
<evidence type="ECO:0008006" key="3">
    <source>
        <dbReference type="Google" id="ProtNLM"/>
    </source>
</evidence>
<dbReference type="OrthoDB" id="2745898at2759"/>
<proteinExistence type="predicted"/>
<dbReference type="EMBL" id="QPFP01000025">
    <property type="protein sequence ID" value="TEB29823.1"/>
    <property type="molecule type" value="Genomic_DNA"/>
</dbReference>
<organism evidence="1 2">
    <name type="scientific">Coprinellus micaceus</name>
    <name type="common">Glistening ink-cap mushroom</name>
    <name type="synonym">Coprinus micaceus</name>
    <dbReference type="NCBI Taxonomy" id="71717"/>
    <lineage>
        <taxon>Eukaryota</taxon>
        <taxon>Fungi</taxon>
        <taxon>Dikarya</taxon>
        <taxon>Basidiomycota</taxon>
        <taxon>Agaricomycotina</taxon>
        <taxon>Agaricomycetes</taxon>
        <taxon>Agaricomycetidae</taxon>
        <taxon>Agaricales</taxon>
        <taxon>Agaricineae</taxon>
        <taxon>Psathyrellaceae</taxon>
        <taxon>Coprinellus</taxon>
    </lineage>
</organism>
<sequence length="396" mass="44349">MKMFSSLPTELIDAIVDEILQLKDHISTLGALSLVSRSFTPSCQQRLWNTAKLTSDRDTAGFSHRRSLIHAQRLICFPHLAAYARHLRYRVLAPTVQIPQEHVEDLNCIASALKLMTNVIEFDLTYGRKASSTRLVFSQFPGEWQEAIVAVTGRKTRRSLSLKRVSLFPVGALQDSVGGLDKLDLYHVSLEGSIDRKDNGEVFLRRLVSDFDSYRSLRLEPLKPYFYHLKLLELTAHCRLEDIDEGPLCRATSLETLRLDVCGSSDDADRPPIHVIFKELSPTSYATLRHLRLALLHQTLETFIRDPLLGLCGPILPSLSALHSLKLSIHIASPFDVNSYSVYAYSTRGGSGLHHTSWGKLDAALPTRRWQGSKNCKSCGCGFRSSTRMDSTRGGT</sequence>
<dbReference type="Proteomes" id="UP000298030">
    <property type="component" value="Unassembled WGS sequence"/>
</dbReference>
<name>A0A4Y7T6L6_COPMI</name>